<proteinExistence type="inferred from homology"/>
<dbReference type="GO" id="GO:0008168">
    <property type="term" value="F:methyltransferase activity"/>
    <property type="evidence" value="ECO:0007669"/>
    <property type="project" value="TreeGrafter"/>
</dbReference>
<comment type="similarity">
    <text evidence="1">Belongs to the methyltransferase superfamily. LaeA methyltransferase family.</text>
</comment>
<keyword evidence="4" id="KW-1185">Reference proteome</keyword>
<dbReference type="Proteomes" id="UP000829685">
    <property type="component" value="Unassembled WGS sequence"/>
</dbReference>
<dbReference type="SUPFAM" id="SSF53335">
    <property type="entry name" value="S-adenosyl-L-methionine-dependent methyltransferases"/>
    <property type="match status" value="1"/>
</dbReference>
<dbReference type="PANTHER" id="PTHR43591">
    <property type="entry name" value="METHYLTRANSFERASE"/>
    <property type="match status" value="1"/>
</dbReference>
<dbReference type="Gene3D" id="3.40.50.150">
    <property type="entry name" value="Vaccinia Virus protein VP39"/>
    <property type="match status" value="1"/>
</dbReference>
<protein>
    <recommendedName>
        <fullName evidence="5">Methyltransferase</fullName>
    </recommendedName>
</protein>
<dbReference type="CDD" id="cd02440">
    <property type="entry name" value="AdoMet_MTases"/>
    <property type="match status" value="1"/>
</dbReference>
<organism evidence="3 4">
    <name type="scientific">Neoarthrinium moseri</name>
    <dbReference type="NCBI Taxonomy" id="1658444"/>
    <lineage>
        <taxon>Eukaryota</taxon>
        <taxon>Fungi</taxon>
        <taxon>Dikarya</taxon>
        <taxon>Ascomycota</taxon>
        <taxon>Pezizomycotina</taxon>
        <taxon>Sordariomycetes</taxon>
        <taxon>Xylariomycetidae</taxon>
        <taxon>Amphisphaeriales</taxon>
        <taxon>Apiosporaceae</taxon>
        <taxon>Neoarthrinium</taxon>
    </lineage>
</organism>
<feature type="compositionally biased region" description="Basic and acidic residues" evidence="2">
    <location>
        <begin position="7"/>
        <end position="16"/>
    </location>
</feature>
<comment type="caution">
    <text evidence="3">The sequence shown here is derived from an EMBL/GenBank/DDBJ whole genome shotgun (WGS) entry which is preliminary data.</text>
</comment>
<gene>
    <name evidence="3" type="ORF">JX265_005171</name>
</gene>
<evidence type="ECO:0000313" key="3">
    <source>
        <dbReference type="EMBL" id="KAI1873549.1"/>
    </source>
</evidence>
<accession>A0A9Q0AS63</accession>
<evidence type="ECO:0008006" key="5">
    <source>
        <dbReference type="Google" id="ProtNLM"/>
    </source>
</evidence>
<dbReference type="OrthoDB" id="2013972at2759"/>
<evidence type="ECO:0000256" key="2">
    <source>
        <dbReference type="SAM" id="MobiDB-lite"/>
    </source>
</evidence>
<evidence type="ECO:0000256" key="1">
    <source>
        <dbReference type="ARBA" id="ARBA00038158"/>
    </source>
</evidence>
<dbReference type="InterPro" id="IPR029063">
    <property type="entry name" value="SAM-dependent_MTases_sf"/>
</dbReference>
<reference evidence="3" key="1">
    <citation type="submission" date="2021-03" db="EMBL/GenBank/DDBJ databases">
        <title>Revisited historic fungal species revealed as producer of novel bioactive compounds through whole genome sequencing and comparative genomics.</title>
        <authorList>
            <person name="Vignolle G.A."/>
            <person name="Hochenegger N."/>
            <person name="Mach R.L."/>
            <person name="Mach-Aigner A.R."/>
            <person name="Javad Rahimi M."/>
            <person name="Salim K.A."/>
            <person name="Chan C.M."/>
            <person name="Lim L.B.L."/>
            <person name="Cai F."/>
            <person name="Druzhinina I.S."/>
            <person name="U'Ren J.M."/>
            <person name="Derntl C."/>
        </authorList>
    </citation>
    <scope>NUCLEOTIDE SEQUENCE</scope>
    <source>
        <strain evidence="3">TUCIM 5799</strain>
    </source>
</reference>
<name>A0A9Q0AS63_9PEZI</name>
<sequence length="374" mass="42346">MAHSHQYHYDPSHEYDLPQEENMGSVPPYPYHLMTPPPPPPPQFPSQFSPPLLLPSQLLASYVPPQVPVQSQVMTQQYSPFLVDEETYNFGQYDYVPSQAMTQPPDMEEFLLAPPPNPEPDTHEVTGTSIIAPGTIADSNGRLYQGYREGRYFLPNDPGTGIWASEFAEQHPESHVIGSDLTLIQPEARVPNLSFVQEDSEELWVHSQLFDYIHLRYVYTCFDDPRTVIRSAFENLNPGGWIEFQDSAMELHSAKGAAFIADNPLKRLMDLAVEGAARQGRDIRVSRHVKRWLEEAGFVDVVEKKLAIPANEWHPSPKLKKAGKYFSRMMMDSLRGIAYKMIQGNGLTGDEIDEVVTQGKTQVRNLDMQGFFPL</sequence>
<dbReference type="PANTHER" id="PTHR43591:SF102">
    <property type="entry name" value="S-ADENOSYL-L-METHIONINE-DEPENDENT METHYLTRANSFERASE"/>
    <property type="match status" value="1"/>
</dbReference>
<dbReference type="Pfam" id="PF13489">
    <property type="entry name" value="Methyltransf_23"/>
    <property type="match status" value="1"/>
</dbReference>
<dbReference type="EMBL" id="JAFIMR010000010">
    <property type="protein sequence ID" value="KAI1873549.1"/>
    <property type="molecule type" value="Genomic_DNA"/>
</dbReference>
<dbReference type="AlphaFoldDB" id="A0A9Q0AS63"/>
<evidence type="ECO:0000313" key="4">
    <source>
        <dbReference type="Proteomes" id="UP000829685"/>
    </source>
</evidence>
<feature type="region of interest" description="Disordered" evidence="2">
    <location>
        <begin position="1"/>
        <end position="26"/>
    </location>
</feature>